<organism evidence="1 2">
    <name type="scientific">Durusdinium trenchii</name>
    <dbReference type="NCBI Taxonomy" id="1381693"/>
    <lineage>
        <taxon>Eukaryota</taxon>
        <taxon>Sar</taxon>
        <taxon>Alveolata</taxon>
        <taxon>Dinophyceae</taxon>
        <taxon>Suessiales</taxon>
        <taxon>Symbiodiniaceae</taxon>
        <taxon>Durusdinium</taxon>
    </lineage>
</organism>
<proteinExistence type="predicted"/>
<comment type="caution">
    <text evidence="1">The sequence shown here is derived from an EMBL/GenBank/DDBJ whole genome shotgun (WGS) entry which is preliminary data.</text>
</comment>
<dbReference type="Proteomes" id="UP001642484">
    <property type="component" value="Unassembled WGS sequence"/>
</dbReference>
<protein>
    <submittedName>
        <fullName evidence="1">Uncharacterized protein</fullName>
    </submittedName>
</protein>
<reference evidence="1 2" key="1">
    <citation type="submission" date="2024-02" db="EMBL/GenBank/DDBJ databases">
        <authorList>
            <person name="Chen Y."/>
            <person name="Shah S."/>
            <person name="Dougan E. K."/>
            <person name="Thang M."/>
            <person name="Chan C."/>
        </authorList>
    </citation>
    <scope>NUCLEOTIDE SEQUENCE [LARGE SCALE GENOMIC DNA]</scope>
</reference>
<evidence type="ECO:0000313" key="2">
    <source>
        <dbReference type="Proteomes" id="UP001642484"/>
    </source>
</evidence>
<accession>A0ABP0P8L1</accession>
<name>A0ABP0P8L1_9DINO</name>
<gene>
    <name evidence="1" type="ORF">CCMP2556_LOCUS35461</name>
</gene>
<dbReference type="EMBL" id="CAXAMN010022700">
    <property type="protein sequence ID" value="CAK9072089.1"/>
    <property type="molecule type" value="Genomic_DNA"/>
</dbReference>
<keyword evidence="2" id="KW-1185">Reference proteome</keyword>
<sequence>MAAVASPDASSASTNATAQAPALNLHGYHQMPMQEFMRLANGKDSYDRSMARRAAMDREQKRQVAAIGESRSLWYALRRHGTKQQCEEWLDTIHSHSTWLRDREGENEVLRKQYHVLWDAVRAFDPSFVDTEMRGRQERQAASARPAET</sequence>
<evidence type="ECO:0000313" key="1">
    <source>
        <dbReference type="EMBL" id="CAK9072089.1"/>
    </source>
</evidence>